<keyword evidence="1" id="KW-1133">Transmembrane helix</keyword>
<keyword evidence="1" id="KW-0812">Transmembrane</keyword>
<proteinExistence type="predicted"/>
<dbReference type="KEGG" id="lpav:PLANPX_5187"/>
<accession>A0A5K7XGQ3</accession>
<dbReference type="AlphaFoldDB" id="A0A5K7XGQ3"/>
<reference evidence="3" key="1">
    <citation type="submission" date="2019-10" db="EMBL/GenBank/DDBJ databases">
        <title>Lacipirellula parvula gen. nov., sp. nov., representing a lineage of planctomycetes widespread in freshwater anoxic habitats, and description of the family Lacipirellulaceae.</title>
        <authorList>
            <person name="Dedysh S.N."/>
            <person name="Kulichevskaya I.S."/>
            <person name="Beletsky A.V."/>
            <person name="Rakitin A.L."/>
            <person name="Mardanov A.V."/>
            <person name="Ivanova A.A."/>
            <person name="Saltykova V.X."/>
            <person name="Rijpstra W.I.C."/>
            <person name="Sinninghe Damste J.S."/>
            <person name="Ravin N.V."/>
        </authorList>
    </citation>
    <scope>NUCLEOTIDE SEQUENCE [LARGE SCALE GENOMIC DNA]</scope>
    <source>
        <strain evidence="3">PX69</strain>
    </source>
</reference>
<dbReference type="Proteomes" id="UP000326837">
    <property type="component" value="Chromosome"/>
</dbReference>
<protein>
    <submittedName>
        <fullName evidence="2">Uncharacterized protein</fullName>
    </submittedName>
</protein>
<feature type="transmembrane region" description="Helical" evidence="1">
    <location>
        <begin position="21"/>
        <end position="42"/>
    </location>
</feature>
<sequence length="54" mass="6196">MQSAANNLRVTRRLLDRSNQCHCLLTSAVIKVLLYALNSGAIDYFKRTLPSRFR</sequence>
<dbReference type="EMBL" id="AP021861">
    <property type="protein sequence ID" value="BBO35575.1"/>
    <property type="molecule type" value="Genomic_DNA"/>
</dbReference>
<keyword evidence="3" id="KW-1185">Reference proteome</keyword>
<keyword evidence="1" id="KW-0472">Membrane</keyword>
<name>A0A5K7XGQ3_9BACT</name>
<evidence type="ECO:0000256" key="1">
    <source>
        <dbReference type="SAM" id="Phobius"/>
    </source>
</evidence>
<gene>
    <name evidence="2" type="ORF">PLANPX_5187</name>
</gene>
<evidence type="ECO:0000313" key="3">
    <source>
        <dbReference type="Proteomes" id="UP000326837"/>
    </source>
</evidence>
<organism evidence="2 3">
    <name type="scientific">Lacipirellula parvula</name>
    <dbReference type="NCBI Taxonomy" id="2650471"/>
    <lineage>
        <taxon>Bacteria</taxon>
        <taxon>Pseudomonadati</taxon>
        <taxon>Planctomycetota</taxon>
        <taxon>Planctomycetia</taxon>
        <taxon>Pirellulales</taxon>
        <taxon>Lacipirellulaceae</taxon>
        <taxon>Lacipirellula</taxon>
    </lineage>
</organism>
<evidence type="ECO:0000313" key="2">
    <source>
        <dbReference type="EMBL" id="BBO35575.1"/>
    </source>
</evidence>